<reference evidence="1" key="2">
    <citation type="journal article" date="2014" name="ISME J.">
        <title>Microbial stratification in low pH oxic and suboxic macroscopic growths along an acid mine drainage.</title>
        <authorList>
            <person name="Mendez-Garcia C."/>
            <person name="Mesa V."/>
            <person name="Sprenger R.R."/>
            <person name="Richter M."/>
            <person name="Diez M.S."/>
            <person name="Solano J."/>
            <person name="Bargiela R."/>
            <person name="Golyshina O.V."/>
            <person name="Manteca A."/>
            <person name="Ramos J.L."/>
            <person name="Gallego J.R."/>
            <person name="Llorente I."/>
            <person name="Martins Dos Santos V.A."/>
            <person name="Jensen O.N."/>
            <person name="Pelaez A.I."/>
            <person name="Sanchez J."/>
            <person name="Ferrer M."/>
        </authorList>
    </citation>
    <scope>NUCLEOTIDE SEQUENCE</scope>
</reference>
<name>T0Z2L4_9ZZZZ</name>
<reference evidence="1" key="1">
    <citation type="submission" date="2013-08" db="EMBL/GenBank/DDBJ databases">
        <authorList>
            <person name="Mendez C."/>
            <person name="Richter M."/>
            <person name="Ferrer M."/>
            <person name="Sanchez J."/>
        </authorList>
    </citation>
    <scope>NUCLEOTIDE SEQUENCE</scope>
</reference>
<accession>T0Z2L4</accession>
<comment type="caution">
    <text evidence="1">The sequence shown here is derived from an EMBL/GenBank/DDBJ whole genome shotgun (WGS) entry which is preliminary data.</text>
</comment>
<feature type="non-terminal residue" evidence="1">
    <location>
        <position position="1"/>
    </location>
</feature>
<proteinExistence type="predicted"/>
<evidence type="ECO:0000313" key="1">
    <source>
        <dbReference type="EMBL" id="EQD42156.1"/>
    </source>
</evidence>
<gene>
    <name evidence="1" type="ORF">B2A_10463</name>
</gene>
<dbReference type="AlphaFoldDB" id="T0Z2L4"/>
<organism evidence="1">
    <name type="scientific">mine drainage metagenome</name>
    <dbReference type="NCBI Taxonomy" id="410659"/>
    <lineage>
        <taxon>unclassified sequences</taxon>
        <taxon>metagenomes</taxon>
        <taxon>ecological metagenomes</taxon>
    </lineage>
</organism>
<protein>
    <submittedName>
        <fullName evidence="1">Uncharacterized protein</fullName>
    </submittedName>
</protein>
<dbReference type="EMBL" id="AUZZ01007543">
    <property type="protein sequence ID" value="EQD42156.1"/>
    <property type="molecule type" value="Genomic_DNA"/>
</dbReference>
<sequence length="32" mass="3663">FPIFSVILTIISAREFARILGTEVSFGRFDIF</sequence>